<organism evidence="3 4">
    <name type="scientific">Aristolochia fimbriata</name>
    <name type="common">White veined hardy Dutchman's pipe vine</name>
    <dbReference type="NCBI Taxonomy" id="158543"/>
    <lineage>
        <taxon>Eukaryota</taxon>
        <taxon>Viridiplantae</taxon>
        <taxon>Streptophyta</taxon>
        <taxon>Embryophyta</taxon>
        <taxon>Tracheophyta</taxon>
        <taxon>Spermatophyta</taxon>
        <taxon>Magnoliopsida</taxon>
        <taxon>Magnoliidae</taxon>
        <taxon>Piperales</taxon>
        <taxon>Aristolochiaceae</taxon>
        <taxon>Aristolochia</taxon>
    </lineage>
</organism>
<feature type="compositionally biased region" description="Basic and acidic residues" evidence="1">
    <location>
        <begin position="255"/>
        <end position="273"/>
    </location>
</feature>
<sequence>MVKAGEEEEQLVYELQGEPAVVINGVPALNADLNECASSNTLDINSDACLRNNRGFGKALEGRVIRKMFSDQYYYGKVTEFDEETSWYRVDYEDGDFEDLEWHELEELLLPLDVSLSLKQVAMNNYRYDKSIFESGEAASTFQDRMPKALESTKMAGIIQEVTPASKKRGRPPKKSVHQEAPLDIEKEKRSRGRPPKKSVHEETPQDIEKSVHEETPQDIEKSLHEETPMDMEKSVHEETPEYIEKFMHQEAPQDIEKGVHQEMPHSVEKGVHLETPLNIEKRSRGRPRKNPKPEIQMQGEKSSPEKRPRGRPPKSQRGRPRITQPEIHVQHQISSAEHLLQEMELPVEVIFTEKGSS</sequence>
<dbReference type="InterPro" id="IPR017956">
    <property type="entry name" value="AT_hook_DNA-bd_motif"/>
</dbReference>
<feature type="compositionally biased region" description="Basic residues" evidence="1">
    <location>
        <begin position="166"/>
        <end position="176"/>
    </location>
</feature>
<evidence type="ECO:0000259" key="2">
    <source>
        <dbReference type="Pfam" id="PF21743"/>
    </source>
</evidence>
<evidence type="ECO:0000313" key="3">
    <source>
        <dbReference type="EMBL" id="KAG9456166.1"/>
    </source>
</evidence>
<dbReference type="AlphaFoldDB" id="A0AAV7F8N4"/>
<accession>A0AAV7F8N4</accession>
<dbReference type="PANTHER" id="PTHR37384">
    <property type="entry name" value="OS01G0835600 PROTEIN"/>
    <property type="match status" value="1"/>
</dbReference>
<dbReference type="PRINTS" id="PR00929">
    <property type="entry name" value="ATHOOK"/>
</dbReference>
<dbReference type="InterPro" id="IPR047365">
    <property type="entry name" value="Tudor_AtPTM-like"/>
</dbReference>
<feature type="domain" description="PTM/DIR17-like Tudor" evidence="2">
    <location>
        <begin position="62"/>
        <end position="109"/>
    </location>
</feature>
<feature type="compositionally biased region" description="Basic residues" evidence="1">
    <location>
        <begin position="309"/>
        <end position="321"/>
    </location>
</feature>
<dbReference type="Pfam" id="PF21743">
    <property type="entry name" value="PTM_DIR17_Tudor"/>
    <property type="match status" value="1"/>
</dbReference>
<dbReference type="EMBL" id="JAINDJ010000002">
    <property type="protein sequence ID" value="KAG9456166.1"/>
    <property type="molecule type" value="Genomic_DNA"/>
</dbReference>
<dbReference type="GO" id="GO:0003677">
    <property type="term" value="F:DNA binding"/>
    <property type="evidence" value="ECO:0007669"/>
    <property type="project" value="InterPro"/>
</dbReference>
<proteinExistence type="predicted"/>
<dbReference type="PANTHER" id="PTHR37384:SF1">
    <property type="entry name" value="OS01G0835600 PROTEIN"/>
    <property type="match status" value="1"/>
</dbReference>
<feature type="compositionally biased region" description="Basic and acidic residues" evidence="1">
    <location>
        <begin position="199"/>
        <end position="249"/>
    </location>
</feature>
<reference evidence="3 4" key="1">
    <citation type="submission" date="2021-07" db="EMBL/GenBank/DDBJ databases">
        <title>The Aristolochia fimbriata genome: insights into angiosperm evolution, floral development and chemical biosynthesis.</title>
        <authorList>
            <person name="Jiao Y."/>
        </authorList>
    </citation>
    <scope>NUCLEOTIDE SEQUENCE [LARGE SCALE GENOMIC DNA]</scope>
    <source>
        <strain evidence="3">IBCAS-2021</strain>
        <tissue evidence="3">Leaf</tissue>
    </source>
</reference>
<evidence type="ECO:0000313" key="4">
    <source>
        <dbReference type="Proteomes" id="UP000825729"/>
    </source>
</evidence>
<feature type="region of interest" description="Disordered" evidence="1">
    <location>
        <begin position="155"/>
        <end position="334"/>
    </location>
</feature>
<dbReference type="Gene3D" id="2.30.30.140">
    <property type="match status" value="1"/>
</dbReference>
<keyword evidence="4" id="KW-1185">Reference proteome</keyword>
<protein>
    <recommendedName>
        <fullName evidence="2">PTM/DIR17-like Tudor domain-containing protein</fullName>
    </recommendedName>
</protein>
<name>A0AAV7F8N4_ARIFI</name>
<gene>
    <name evidence="3" type="ORF">H6P81_000674</name>
</gene>
<dbReference type="SMART" id="SM00384">
    <property type="entry name" value="AT_hook"/>
    <property type="match status" value="4"/>
</dbReference>
<dbReference type="Proteomes" id="UP000825729">
    <property type="component" value="Unassembled WGS sequence"/>
</dbReference>
<evidence type="ECO:0000256" key="1">
    <source>
        <dbReference type="SAM" id="MobiDB-lite"/>
    </source>
</evidence>
<comment type="caution">
    <text evidence="3">The sequence shown here is derived from an EMBL/GenBank/DDBJ whole genome shotgun (WGS) entry which is preliminary data.</text>
</comment>